<dbReference type="InterPro" id="IPR002347">
    <property type="entry name" value="SDR_fam"/>
</dbReference>
<proteinExistence type="inferred from homology"/>
<reference evidence="4" key="1">
    <citation type="journal article" date="2019" name="Int. J. Syst. Evol. Microbiol.">
        <title>The Global Catalogue of Microorganisms (GCM) 10K type strain sequencing project: providing services to taxonomists for standard genome sequencing and annotation.</title>
        <authorList>
            <consortium name="The Broad Institute Genomics Platform"/>
            <consortium name="The Broad Institute Genome Sequencing Center for Infectious Disease"/>
            <person name="Wu L."/>
            <person name="Ma J."/>
        </authorList>
    </citation>
    <scope>NUCLEOTIDE SEQUENCE [LARGE SCALE GENOMIC DNA]</scope>
    <source>
        <strain evidence="4">JCM 18472</strain>
    </source>
</reference>
<evidence type="ECO:0008006" key="5">
    <source>
        <dbReference type="Google" id="ProtNLM"/>
    </source>
</evidence>
<comment type="similarity">
    <text evidence="1">Belongs to the short-chain dehydrogenases/reductases (SDR) family.</text>
</comment>
<evidence type="ECO:0000313" key="4">
    <source>
        <dbReference type="Proteomes" id="UP001500074"/>
    </source>
</evidence>
<evidence type="ECO:0000256" key="2">
    <source>
        <dbReference type="ARBA" id="ARBA00023002"/>
    </source>
</evidence>
<name>A0ABP9R437_9GAMM</name>
<dbReference type="InterPro" id="IPR036291">
    <property type="entry name" value="NAD(P)-bd_dom_sf"/>
</dbReference>
<dbReference type="PANTHER" id="PTHR43639">
    <property type="entry name" value="OXIDOREDUCTASE, SHORT-CHAIN DEHYDROGENASE/REDUCTASE FAMILY (AFU_ORTHOLOGUE AFUA_5G02870)"/>
    <property type="match status" value="1"/>
</dbReference>
<gene>
    <name evidence="3" type="ORF">GCM10023342_06100</name>
</gene>
<comment type="caution">
    <text evidence="3">The sequence shown here is derived from an EMBL/GenBank/DDBJ whole genome shotgun (WGS) entry which is preliminary data.</text>
</comment>
<evidence type="ECO:0000313" key="3">
    <source>
        <dbReference type="EMBL" id="GAA5171386.1"/>
    </source>
</evidence>
<dbReference type="PRINTS" id="PR00081">
    <property type="entry name" value="GDHRDH"/>
</dbReference>
<dbReference type="Proteomes" id="UP001500074">
    <property type="component" value="Unassembled WGS sequence"/>
</dbReference>
<dbReference type="PANTHER" id="PTHR43639:SF1">
    <property type="entry name" value="SHORT-CHAIN DEHYDROGENASE_REDUCTASE FAMILY PROTEIN"/>
    <property type="match status" value="1"/>
</dbReference>
<dbReference type="Gene3D" id="3.40.50.720">
    <property type="entry name" value="NAD(P)-binding Rossmann-like Domain"/>
    <property type="match status" value="1"/>
</dbReference>
<evidence type="ECO:0000256" key="1">
    <source>
        <dbReference type="ARBA" id="ARBA00006484"/>
    </source>
</evidence>
<accession>A0ABP9R437</accession>
<keyword evidence="2" id="KW-0560">Oxidoreductase</keyword>
<dbReference type="SUPFAM" id="SSF51735">
    <property type="entry name" value="NAD(P)-binding Rossmann-fold domains"/>
    <property type="match status" value="1"/>
</dbReference>
<organism evidence="3 4">
    <name type="scientific">Modicisalibacter zincidurans</name>
    <dbReference type="NCBI Taxonomy" id="1178777"/>
    <lineage>
        <taxon>Bacteria</taxon>
        <taxon>Pseudomonadati</taxon>
        <taxon>Pseudomonadota</taxon>
        <taxon>Gammaproteobacteria</taxon>
        <taxon>Oceanospirillales</taxon>
        <taxon>Halomonadaceae</taxon>
        <taxon>Modicisalibacter</taxon>
    </lineage>
</organism>
<dbReference type="EMBL" id="BAABKI010000009">
    <property type="protein sequence ID" value="GAA5171386.1"/>
    <property type="molecule type" value="Genomic_DNA"/>
</dbReference>
<dbReference type="Pfam" id="PF13561">
    <property type="entry name" value="adh_short_C2"/>
    <property type="match status" value="1"/>
</dbReference>
<keyword evidence="4" id="KW-1185">Reference proteome</keyword>
<sequence length="200" mass="21834">MGRGCECLPCDFHLGDVEALIPRAKARFPKLCVLVNSASAYAAAAIAETPRSLLEEQFAVNLFAPFRLTRSFASEIGEGDIVNILDNKIAFNQPAYAAYLLAKKSLGELTRMAALEFAPRIRVNAIAPGVVLPASVRSDDYLAWRHGGIPLARQGELDELGQALDYLLKNRFVAGQTLFVDGGESLKREGRHSENYPGDR</sequence>
<protein>
    <recommendedName>
        <fullName evidence="5">SDR family oxidoreductase</fullName>
    </recommendedName>
</protein>